<evidence type="ECO:0000259" key="1">
    <source>
        <dbReference type="Pfam" id="PF03551"/>
    </source>
</evidence>
<dbReference type="SUPFAM" id="SSF46785">
    <property type="entry name" value="Winged helix' DNA-binding domain"/>
    <property type="match status" value="1"/>
</dbReference>
<protein>
    <submittedName>
        <fullName evidence="2">PadR family transcriptional regulator</fullName>
    </submittedName>
</protein>
<feature type="domain" description="Transcription regulator PadR N-terminal" evidence="1">
    <location>
        <begin position="15"/>
        <end position="88"/>
    </location>
</feature>
<keyword evidence="3" id="KW-1185">Reference proteome</keyword>
<dbReference type="Proteomes" id="UP000831775">
    <property type="component" value="Chromosome"/>
</dbReference>
<organism evidence="2 3">
    <name type="scientific">Leucobacter rhizosphaerae</name>
    <dbReference type="NCBI Taxonomy" id="2932245"/>
    <lineage>
        <taxon>Bacteria</taxon>
        <taxon>Bacillati</taxon>
        <taxon>Actinomycetota</taxon>
        <taxon>Actinomycetes</taxon>
        <taxon>Micrococcales</taxon>
        <taxon>Microbacteriaceae</taxon>
        <taxon>Leucobacter</taxon>
    </lineage>
</organism>
<dbReference type="RefSeq" id="WP_244685004.1">
    <property type="nucleotide sequence ID" value="NZ_CP095043.1"/>
</dbReference>
<evidence type="ECO:0000313" key="2">
    <source>
        <dbReference type="EMBL" id="UOQ59797.1"/>
    </source>
</evidence>
<dbReference type="InterPro" id="IPR005149">
    <property type="entry name" value="Tscrpt_reg_PadR_N"/>
</dbReference>
<name>A0ABY4FU60_9MICO</name>
<dbReference type="InterPro" id="IPR036390">
    <property type="entry name" value="WH_DNA-bd_sf"/>
</dbReference>
<proteinExistence type="predicted"/>
<evidence type="ECO:0000313" key="3">
    <source>
        <dbReference type="Proteomes" id="UP000831775"/>
    </source>
</evidence>
<accession>A0ABY4FU60</accession>
<dbReference type="InterPro" id="IPR036388">
    <property type="entry name" value="WH-like_DNA-bd_sf"/>
</dbReference>
<dbReference type="Gene3D" id="1.10.10.10">
    <property type="entry name" value="Winged helix-like DNA-binding domain superfamily/Winged helix DNA-binding domain"/>
    <property type="match status" value="1"/>
</dbReference>
<dbReference type="PANTHER" id="PTHR43252:SF7">
    <property type="entry name" value="TRANSCRIPTIONAL REGULATOR YQJI"/>
    <property type="match status" value="1"/>
</dbReference>
<dbReference type="Pfam" id="PF03551">
    <property type="entry name" value="PadR"/>
    <property type="match status" value="1"/>
</dbReference>
<reference evidence="2 3" key="1">
    <citation type="submission" date="2022-04" db="EMBL/GenBank/DDBJ databases">
        <title>Leucobacter sp. isolated from rhizosphere of onion.</title>
        <authorList>
            <person name="Won M."/>
            <person name="Lee C.-M."/>
            <person name="Woen H.-Y."/>
            <person name="Kwon S.-W."/>
        </authorList>
    </citation>
    <scope>NUCLEOTIDE SEQUENCE [LARGE SCALE GENOMIC DNA]</scope>
    <source>
        <strain evidence="2 3">H25R-14</strain>
    </source>
</reference>
<dbReference type="EMBL" id="CP095043">
    <property type="protein sequence ID" value="UOQ59797.1"/>
    <property type="molecule type" value="Genomic_DNA"/>
</dbReference>
<gene>
    <name evidence="2" type="ORF">MUN76_12185</name>
</gene>
<dbReference type="PANTHER" id="PTHR43252">
    <property type="entry name" value="TRANSCRIPTIONAL REGULATOR YQJI"/>
    <property type="match status" value="1"/>
</dbReference>
<sequence>MTSPTPRLTPLGVTVLALLIEDDMHPYEMLRLMEQRRRDRIVSVTKGSVYHTVSRLEAQGYIAEAGVDRDGNRPERTRYTLRPPGRDAVPAWVIEELPRTDRPAAFRVALAEAHNIPLDTATALLTQRRDALRVQLDTLREGITAARDRGTPDQFLIEFERELALLDADLSWSDTLLDRMSNAPIPWGDDGRSDPAQYALLRKAAQL</sequence>